<dbReference type="Pfam" id="PF00400">
    <property type="entry name" value="WD40"/>
    <property type="match status" value="9"/>
</dbReference>
<dbReference type="RefSeq" id="XP_005105780.1">
    <property type="nucleotide sequence ID" value="XM_005105723.3"/>
</dbReference>
<dbReference type="Proteomes" id="UP000694888">
    <property type="component" value="Unplaced"/>
</dbReference>
<feature type="repeat" description="WD" evidence="5">
    <location>
        <begin position="598"/>
        <end position="630"/>
    </location>
</feature>
<dbReference type="PANTHER" id="PTHR19854">
    <property type="entry name" value="TRANSDUCIN BETA-LIKE 3"/>
    <property type="match status" value="1"/>
</dbReference>
<dbReference type="InterPro" id="IPR013934">
    <property type="entry name" value="Utp13_C"/>
</dbReference>
<feature type="repeat" description="WD" evidence="5">
    <location>
        <begin position="370"/>
        <end position="409"/>
    </location>
</feature>
<feature type="repeat" description="WD" evidence="5">
    <location>
        <begin position="514"/>
        <end position="555"/>
    </location>
</feature>
<reference evidence="8" key="1">
    <citation type="submission" date="2025-08" db="UniProtKB">
        <authorList>
            <consortium name="RefSeq"/>
        </authorList>
    </citation>
    <scope>IDENTIFICATION</scope>
</reference>
<dbReference type="GeneID" id="101860436"/>
<keyword evidence="7" id="KW-1185">Reference proteome</keyword>
<keyword evidence="4" id="KW-0539">Nucleus</keyword>
<evidence type="ECO:0000256" key="3">
    <source>
        <dbReference type="ARBA" id="ARBA00022737"/>
    </source>
</evidence>
<feature type="repeat" description="WD" evidence="5">
    <location>
        <begin position="98"/>
        <end position="139"/>
    </location>
</feature>
<feature type="repeat" description="WD" evidence="5">
    <location>
        <begin position="556"/>
        <end position="597"/>
    </location>
</feature>
<comment type="subcellular location">
    <subcellularLocation>
        <location evidence="1">Nucleus</location>
        <location evidence="1">Nucleolus</location>
    </subcellularLocation>
</comment>
<dbReference type="Pfam" id="PF08625">
    <property type="entry name" value="Utp13"/>
    <property type="match status" value="1"/>
</dbReference>
<evidence type="ECO:0000313" key="8">
    <source>
        <dbReference type="RefSeq" id="XP_005105780.1"/>
    </source>
</evidence>
<dbReference type="InterPro" id="IPR015943">
    <property type="entry name" value="WD40/YVTN_repeat-like_dom_sf"/>
</dbReference>
<dbReference type="PROSITE" id="PS50294">
    <property type="entry name" value="WD_REPEATS_REGION"/>
    <property type="match status" value="8"/>
</dbReference>
<keyword evidence="3" id="KW-0677">Repeat</keyword>
<dbReference type="InterPro" id="IPR001680">
    <property type="entry name" value="WD40_rpt"/>
</dbReference>
<dbReference type="PROSITE" id="PS00678">
    <property type="entry name" value="WD_REPEATS_1"/>
    <property type="match status" value="2"/>
</dbReference>
<dbReference type="InterPro" id="IPR019775">
    <property type="entry name" value="WD40_repeat_CS"/>
</dbReference>
<dbReference type="PROSITE" id="PS50082">
    <property type="entry name" value="WD_REPEATS_2"/>
    <property type="match status" value="9"/>
</dbReference>
<dbReference type="CDD" id="cd00200">
    <property type="entry name" value="WD40"/>
    <property type="match status" value="1"/>
</dbReference>
<dbReference type="InterPro" id="IPR020472">
    <property type="entry name" value="WD40_PAC1"/>
</dbReference>
<keyword evidence="2 5" id="KW-0853">WD repeat</keyword>
<proteinExistence type="predicted"/>
<organism evidence="7 8">
    <name type="scientific">Aplysia californica</name>
    <name type="common">California sea hare</name>
    <dbReference type="NCBI Taxonomy" id="6500"/>
    <lineage>
        <taxon>Eukaryota</taxon>
        <taxon>Metazoa</taxon>
        <taxon>Spiralia</taxon>
        <taxon>Lophotrochozoa</taxon>
        <taxon>Mollusca</taxon>
        <taxon>Gastropoda</taxon>
        <taxon>Heterobranchia</taxon>
        <taxon>Euthyneura</taxon>
        <taxon>Tectipleura</taxon>
        <taxon>Aplysiida</taxon>
        <taxon>Aplysioidea</taxon>
        <taxon>Aplysiidae</taxon>
        <taxon>Aplysia</taxon>
    </lineage>
</organism>
<dbReference type="SMART" id="SM00320">
    <property type="entry name" value="WD40"/>
    <property type="match status" value="10"/>
</dbReference>
<dbReference type="SUPFAM" id="SSF50998">
    <property type="entry name" value="Quinoprotein alcohol dehydrogenase-like"/>
    <property type="match status" value="1"/>
</dbReference>
<dbReference type="Gene3D" id="2.130.10.10">
    <property type="entry name" value="YVTN repeat-like/Quinoprotein amine dehydrogenase"/>
    <property type="match status" value="3"/>
</dbReference>
<gene>
    <name evidence="8" type="primary">LOC101860436</name>
</gene>
<dbReference type="PANTHER" id="PTHR19854:SF15">
    <property type="entry name" value="TRANSDUCIN BETA-LIKE PROTEIN 3"/>
    <property type="match status" value="1"/>
</dbReference>
<feature type="repeat" description="WD" evidence="5">
    <location>
        <begin position="414"/>
        <end position="448"/>
    </location>
</feature>
<evidence type="ECO:0000259" key="6">
    <source>
        <dbReference type="Pfam" id="PF08625"/>
    </source>
</evidence>
<sequence>MSRLKTSFALSEKFSAFFTGGQLQVTSDGGKLFCSCGKEIKVVDVKTGRVESTFGQEEDEEITQFVLTKDDEFLILATQNQLFRQWKWKDKLLVKTWRSVHNAPVTSLAFDPTVTLLASGSADFTVKLWDIVRGYFTHNFRGHTGVVRLTSFHPSPDRLQLVTAAEDYTVKIWDLKSSSLILSSQCHTSLVTSVAFADGGDTMYSAGKDNVVCVWKTAKWKVFKTIPVFEPIVSVLVPLEFPSLVDEDEASRFITVSTTGEVRVINAQSGKREYSNNCRLSDLDSSKEDGDAYLTQAVYCADLNGIILATYDQNIIILSKDFTTEKQLCGHLDDVLSVRFVGDGDSHVAVATNTELLKVFSKESWECQLLQGHSDIITCLDVHGNFIVSASKDSSIRLWQLSSDTGYVTCVATGQGHTQAVQAASLARSGARPAFIASGGVDRTLKIWAFPVESDVTPMSTLRVCATEHAHDKDINSIAVAPNDKILATGSQDKTAKVWSVNDSLNGLTLLAVLRGHKRGVWGVQFSPVDQVVATCSGDGHIKLWSITDFSCVRTFEGHDSSVLSISFLSQGRQILSSGSDGLLKLWLIKTSECLKTLDGHEAKVWATAISKEEDYLLSGGADSALILWKDVTEEEEVAKQEEMQKQIVQEQVLSNLIADKKFVRALGLAISLNKPFMALNVMKEIVKQEDGAKLMERLVCKLRMDQIGSLLKFAVDWNTNSRNCQVAQLLLSLILRNFLPGELVQLPDIQNVVEALTVYTDRHLQRLDSLLIDSHFAEYCYSCMKTA</sequence>
<evidence type="ECO:0000256" key="2">
    <source>
        <dbReference type="ARBA" id="ARBA00022574"/>
    </source>
</evidence>
<name>A0ABM0K0C9_APLCA</name>
<evidence type="ECO:0000313" key="7">
    <source>
        <dbReference type="Proteomes" id="UP000694888"/>
    </source>
</evidence>
<dbReference type="PRINTS" id="PR00320">
    <property type="entry name" value="GPROTEINBRPT"/>
</dbReference>
<feature type="repeat" description="WD" evidence="5">
    <location>
        <begin position="184"/>
        <end position="225"/>
    </location>
</feature>
<evidence type="ECO:0000256" key="5">
    <source>
        <dbReference type="PROSITE-ProRule" id="PRU00221"/>
    </source>
</evidence>
<feature type="domain" description="U3 small nucleolar RNA-associated protein 13 C-terminal" evidence="6">
    <location>
        <begin position="651"/>
        <end position="785"/>
    </location>
</feature>
<evidence type="ECO:0000256" key="4">
    <source>
        <dbReference type="ARBA" id="ARBA00023242"/>
    </source>
</evidence>
<feature type="repeat" description="WD" evidence="5">
    <location>
        <begin position="468"/>
        <end position="502"/>
    </location>
</feature>
<dbReference type="InterPro" id="IPR036322">
    <property type="entry name" value="WD40_repeat_dom_sf"/>
</dbReference>
<protein>
    <submittedName>
        <fullName evidence="8">Transducin beta-like protein 3</fullName>
    </submittedName>
</protein>
<feature type="repeat" description="WD" evidence="5">
    <location>
        <begin position="140"/>
        <end position="183"/>
    </location>
</feature>
<accession>A0ABM0K0C9</accession>
<dbReference type="InterPro" id="IPR011047">
    <property type="entry name" value="Quinoprotein_ADH-like_sf"/>
</dbReference>
<dbReference type="SUPFAM" id="SSF50978">
    <property type="entry name" value="WD40 repeat-like"/>
    <property type="match status" value="1"/>
</dbReference>
<evidence type="ECO:0000256" key="1">
    <source>
        <dbReference type="ARBA" id="ARBA00004604"/>
    </source>
</evidence>